<feature type="transmembrane region" description="Helical" evidence="5">
    <location>
        <begin position="419"/>
        <end position="437"/>
    </location>
</feature>
<protein>
    <submittedName>
        <fullName evidence="8">FUSC family protein</fullName>
    </submittedName>
</protein>
<evidence type="ECO:0000256" key="4">
    <source>
        <dbReference type="ARBA" id="ARBA00023136"/>
    </source>
</evidence>
<sequence>MKKQAREIQFFLFSQYFSDGLRITLGVLLPSLLFAQLGRFEIGLILSLGALCVSITDSPGPVVHKRNAMLLCNVAIFMVAFITGFARLNPYVLGAEIVLFCFGFSMLMVYGARATALGTAGLVVMILTMDNALKPSEILGYSALITAGGVWYMLLSLFFFQIMPYRQAQQTLGECIHEVARFLRYKAEFYRAYTNLDDEYRRIVAQQIVVSEKQDAVREVLFKSRQYIKASTTPGRILLLTFVDLIDLYEQIMATHYDYAALRNKFGKTGVLSEVARLILQIADQLDDIGFAFQSNIRLRLPSNLNPQLEQLKLHIDKVGEDEKETSNLALKKILVNLRNLTHRLHDMQQYFNATPSDLEKKTGPLEYSRFVSQQAYDLKLIRNNLNFNSTIFKHSVRVALVCLFGYIVTKVAPYGQHSYWVLLTIIVILKPGFSLTKQRNNERIIGTIAGSAIGILILVFIPNQTAQFIFLLLCMVGTYSFQRMNYVVSVIFMTPFVLILFNFLGAGNLNIAQERIIDTLIGAAIAFSASYFLFPSWESEQLKKFMREMLTANVNYLQKLSDILAGKKVGIEDYKLARKNVYVHSANLSAAFQRMMSEPKRKQIKSKEVHKFVVLNHILSSFIATAASGLLNRKPQVYPPEYVKPVKRSCAMLTESAKKMEASVMTSHVSKPAEESELTSTLPENFDEHLLKSQLDFIQKVSADIRKISDAILS</sequence>
<evidence type="ECO:0000313" key="9">
    <source>
        <dbReference type="Proteomes" id="UP000644147"/>
    </source>
</evidence>
<organism evidence="8 9">
    <name type="scientific">Adhaeribacter terrigena</name>
    <dbReference type="NCBI Taxonomy" id="2793070"/>
    <lineage>
        <taxon>Bacteria</taxon>
        <taxon>Pseudomonadati</taxon>
        <taxon>Bacteroidota</taxon>
        <taxon>Cytophagia</taxon>
        <taxon>Cytophagales</taxon>
        <taxon>Hymenobacteraceae</taxon>
        <taxon>Adhaeribacter</taxon>
    </lineage>
</organism>
<accession>A0ABS1BZX6</accession>
<feature type="transmembrane region" description="Helical" evidence="5">
    <location>
        <begin position="12"/>
        <end position="34"/>
    </location>
</feature>
<name>A0ABS1BZX6_9BACT</name>
<dbReference type="InterPro" id="IPR032692">
    <property type="entry name" value="YccS_N"/>
</dbReference>
<keyword evidence="9" id="KW-1185">Reference proteome</keyword>
<dbReference type="EMBL" id="JAEHFX010000002">
    <property type="protein sequence ID" value="MBK0402471.1"/>
    <property type="molecule type" value="Genomic_DNA"/>
</dbReference>
<dbReference type="Pfam" id="PF12805">
    <property type="entry name" value="FUSC-like"/>
    <property type="match status" value="1"/>
</dbReference>
<feature type="transmembrane region" description="Helical" evidence="5">
    <location>
        <begin position="139"/>
        <end position="160"/>
    </location>
</feature>
<evidence type="ECO:0000256" key="2">
    <source>
        <dbReference type="ARBA" id="ARBA00022692"/>
    </source>
</evidence>
<dbReference type="RefSeq" id="WP_200505216.1">
    <property type="nucleotide sequence ID" value="NZ_JAEHFX010000002.1"/>
</dbReference>
<feature type="transmembrane region" description="Helical" evidence="5">
    <location>
        <begin position="68"/>
        <end position="85"/>
    </location>
</feature>
<keyword evidence="2 5" id="KW-0812">Transmembrane</keyword>
<proteinExistence type="predicted"/>
<feature type="transmembrane region" description="Helical" evidence="5">
    <location>
        <begin position="485"/>
        <end position="505"/>
    </location>
</feature>
<feature type="domain" description="Integral membrane bound transporter" evidence="7">
    <location>
        <begin position="415"/>
        <end position="528"/>
    </location>
</feature>
<keyword evidence="3 5" id="KW-1133">Transmembrane helix</keyword>
<evidence type="ECO:0000259" key="6">
    <source>
        <dbReference type="Pfam" id="PF12805"/>
    </source>
</evidence>
<evidence type="ECO:0000256" key="5">
    <source>
        <dbReference type="SAM" id="Phobius"/>
    </source>
</evidence>
<feature type="transmembrane region" description="Helical" evidence="5">
    <location>
        <begin position="396"/>
        <end position="413"/>
    </location>
</feature>
<dbReference type="InterPro" id="IPR049453">
    <property type="entry name" value="Memb_transporter_dom"/>
</dbReference>
<comment type="caution">
    <text evidence="8">The sequence shown here is derived from an EMBL/GenBank/DDBJ whole genome shotgun (WGS) entry which is preliminary data.</text>
</comment>
<evidence type="ECO:0000256" key="1">
    <source>
        <dbReference type="ARBA" id="ARBA00004141"/>
    </source>
</evidence>
<evidence type="ECO:0000259" key="7">
    <source>
        <dbReference type="Pfam" id="PF13515"/>
    </source>
</evidence>
<reference evidence="8 9" key="1">
    <citation type="submission" date="2020-12" db="EMBL/GenBank/DDBJ databases">
        <title>Bacterial novel species Adhaeribacter sp. BT258 isolated from soil.</title>
        <authorList>
            <person name="Jung H.-Y."/>
        </authorList>
    </citation>
    <scope>NUCLEOTIDE SEQUENCE [LARGE SCALE GENOMIC DNA]</scope>
    <source>
        <strain evidence="8 9">BT258</strain>
    </source>
</reference>
<feature type="transmembrane region" description="Helical" evidence="5">
    <location>
        <begin position="449"/>
        <end position="479"/>
    </location>
</feature>
<dbReference type="Pfam" id="PF13515">
    <property type="entry name" value="FUSC_2"/>
    <property type="match status" value="1"/>
</dbReference>
<feature type="transmembrane region" description="Helical" evidence="5">
    <location>
        <begin position="517"/>
        <end position="535"/>
    </location>
</feature>
<evidence type="ECO:0000313" key="8">
    <source>
        <dbReference type="EMBL" id="MBK0402471.1"/>
    </source>
</evidence>
<comment type="subcellular location">
    <subcellularLocation>
        <location evidence="1">Membrane</location>
        <topology evidence="1">Multi-pass membrane protein</topology>
    </subcellularLocation>
</comment>
<feature type="transmembrane region" description="Helical" evidence="5">
    <location>
        <begin position="91"/>
        <end position="109"/>
    </location>
</feature>
<gene>
    <name evidence="8" type="ORF">I5M27_05705</name>
</gene>
<keyword evidence="4 5" id="KW-0472">Membrane</keyword>
<feature type="domain" description="Integral membrane protein YccS N-terminal" evidence="6">
    <location>
        <begin position="69"/>
        <end position="342"/>
    </location>
</feature>
<dbReference type="PANTHER" id="PTHR31086">
    <property type="entry name" value="ALUMINUM-ACTIVATED MALATE TRANSPORTER 10"/>
    <property type="match status" value="1"/>
</dbReference>
<dbReference type="Proteomes" id="UP000644147">
    <property type="component" value="Unassembled WGS sequence"/>
</dbReference>
<evidence type="ECO:0000256" key="3">
    <source>
        <dbReference type="ARBA" id="ARBA00022989"/>
    </source>
</evidence>